<dbReference type="PROSITE" id="PS51192">
    <property type="entry name" value="HELICASE_ATP_BIND_1"/>
    <property type="match status" value="1"/>
</dbReference>
<dbReference type="CDD" id="cd18011">
    <property type="entry name" value="DEXDc_RapA"/>
    <property type="match status" value="1"/>
</dbReference>
<dbReference type="PANTHER" id="PTHR45766">
    <property type="entry name" value="DNA ANNEALING HELICASE AND ENDONUCLEASE ZRANB3 FAMILY MEMBER"/>
    <property type="match status" value="1"/>
</dbReference>
<dbReference type="CDD" id="cd18793">
    <property type="entry name" value="SF2_C_SNF"/>
    <property type="match status" value="1"/>
</dbReference>
<accession>A0A917WTQ6</accession>
<dbReference type="SUPFAM" id="SSF52540">
    <property type="entry name" value="P-loop containing nucleoside triphosphate hydrolases"/>
    <property type="match status" value="2"/>
</dbReference>
<keyword evidence="1" id="KW-0547">Nucleotide-binding</keyword>
<keyword evidence="8" id="KW-1185">Reference proteome</keyword>
<evidence type="ECO:0000259" key="5">
    <source>
        <dbReference type="PROSITE" id="PS51192"/>
    </source>
</evidence>
<dbReference type="NCBIfam" id="NF038317">
    <property type="entry name" value="DISARM_DrmD"/>
    <property type="match status" value="1"/>
</dbReference>
<reference evidence="7" key="1">
    <citation type="journal article" date="2014" name="Int. J. Syst. Evol. Microbiol.">
        <title>Complete genome sequence of Corynebacterium casei LMG S-19264T (=DSM 44701T), isolated from a smear-ripened cheese.</title>
        <authorList>
            <consortium name="US DOE Joint Genome Institute (JGI-PGF)"/>
            <person name="Walter F."/>
            <person name="Albersmeier A."/>
            <person name="Kalinowski J."/>
            <person name="Ruckert C."/>
        </authorList>
    </citation>
    <scope>NUCLEOTIDE SEQUENCE</scope>
    <source>
        <strain evidence="7">JCM 19831</strain>
    </source>
</reference>
<dbReference type="InterPro" id="IPR014001">
    <property type="entry name" value="Helicase_ATP-bd"/>
</dbReference>
<dbReference type="SMART" id="SM00490">
    <property type="entry name" value="HELICc"/>
    <property type="match status" value="1"/>
</dbReference>
<dbReference type="GO" id="GO:0016787">
    <property type="term" value="F:hydrolase activity"/>
    <property type="evidence" value="ECO:0007669"/>
    <property type="project" value="UniProtKB-KW"/>
</dbReference>
<dbReference type="Pfam" id="PF00271">
    <property type="entry name" value="Helicase_C"/>
    <property type="match status" value="1"/>
</dbReference>
<evidence type="ECO:0000256" key="4">
    <source>
        <dbReference type="ARBA" id="ARBA00022840"/>
    </source>
</evidence>
<dbReference type="InterPro" id="IPR057342">
    <property type="entry name" value="DEXDc_RapA"/>
</dbReference>
<dbReference type="PANTHER" id="PTHR45766:SF6">
    <property type="entry name" value="SWI_SNF-RELATED MATRIX-ASSOCIATED ACTIN-DEPENDENT REGULATOR OF CHROMATIN SUBFAMILY A-LIKE PROTEIN 1"/>
    <property type="match status" value="1"/>
</dbReference>
<dbReference type="InterPro" id="IPR049730">
    <property type="entry name" value="SNF2/RAD54-like_C"/>
</dbReference>
<organism evidence="7 8">
    <name type="scientific">Dactylosporangium sucinum</name>
    <dbReference type="NCBI Taxonomy" id="1424081"/>
    <lineage>
        <taxon>Bacteria</taxon>
        <taxon>Bacillati</taxon>
        <taxon>Actinomycetota</taxon>
        <taxon>Actinomycetes</taxon>
        <taxon>Micromonosporales</taxon>
        <taxon>Micromonosporaceae</taxon>
        <taxon>Dactylosporangium</taxon>
    </lineage>
</organism>
<proteinExistence type="predicted"/>
<keyword evidence="4" id="KW-0067">ATP-binding</keyword>
<protein>
    <submittedName>
        <fullName evidence="7">Helicase SNF2 family protein</fullName>
    </submittedName>
</protein>
<evidence type="ECO:0000259" key="6">
    <source>
        <dbReference type="PROSITE" id="PS51194"/>
    </source>
</evidence>
<dbReference type="Gene3D" id="3.40.50.10810">
    <property type="entry name" value="Tandem AAA-ATPase domain"/>
    <property type="match status" value="1"/>
</dbReference>
<feature type="domain" description="Helicase ATP-binding" evidence="5">
    <location>
        <begin position="122"/>
        <end position="309"/>
    </location>
</feature>
<dbReference type="InterPro" id="IPR038718">
    <property type="entry name" value="SNF2-like_sf"/>
</dbReference>
<keyword evidence="2" id="KW-0378">Hydrolase</keyword>
<dbReference type="PROSITE" id="PS51194">
    <property type="entry name" value="HELICASE_CTER"/>
    <property type="match status" value="1"/>
</dbReference>
<dbReference type="GO" id="GO:0005524">
    <property type="term" value="F:ATP binding"/>
    <property type="evidence" value="ECO:0007669"/>
    <property type="project" value="UniProtKB-KW"/>
</dbReference>
<dbReference type="SMART" id="SM00487">
    <property type="entry name" value="DEXDc"/>
    <property type="match status" value="1"/>
</dbReference>
<dbReference type="Pfam" id="PF00176">
    <property type="entry name" value="SNF2-rel_dom"/>
    <property type="match status" value="1"/>
</dbReference>
<reference evidence="7" key="2">
    <citation type="submission" date="2020-09" db="EMBL/GenBank/DDBJ databases">
        <authorList>
            <person name="Sun Q."/>
            <person name="Ohkuma M."/>
        </authorList>
    </citation>
    <scope>NUCLEOTIDE SEQUENCE</scope>
    <source>
        <strain evidence="7">JCM 19831</strain>
    </source>
</reference>
<evidence type="ECO:0000256" key="2">
    <source>
        <dbReference type="ARBA" id="ARBA00022801"/>
    </source>
</evidence>
<dbReference type="GO" id="GO:0004386">
    <property type="term" value="F:helicase activity"/>
    <property type="evidence" value="ECO:0007669"/>
    <property type="project" value="UniProtKB-KW"/>
</dbReference>
<dbReference type="Gene3D" id="3.40.50.300">
    <property type="entry name" value="P-loop containing nucleotide triphosphate hydrolases"/>
    <property type="match status" value="1"/>
</dbReference>
<comment type="caution">
    <text evidence="7">The sequence shown here is derived from an EMBL/GenBank/DDBJ whole genome shotgun (WGS) entry which is preliminary data.</text>
</comment>
<dbReference type="Proteomes" id="UP000642070">
    <property type="component" value="Unassembled WGS sequence"/>
</dbReference>
<dbReference type="InterPro" id="IPR027417">
    <property type="entry name" value="P-loop_NTPase"/>
</dbReference>
<dbReference type="InterPro" id="IPR001650">
    <property type="entry name" value="Helicase_C-like"/>
</dbReference>
<gene>
    <name evidence="7" type="ORF">GCM10007977_031440</name>
</gene>
<sequence length="1052" mass="117199">MSSATMDTPTIGSLVAVRGQRWVVSDVETGERSSLVSLQSVEDGRYGHTLEVIWEVEPGRQVLPSGSLPDVVEEAFDSPQRLAAFLDAVRWSAVTSADVKTLQSPFRSGVAIEDYQLEPVARAVDAPRVNLLLADDVGLGKTIEAGLVAQELLLRHRGRRIMIVCPAGLTVKWRDEMAEKFGLDFTVIDTERCALVRRTHGSAANPFEVYPQSIVSLPWLRGPKAQRLLDEVLPADGPSYPRTFDLLILDEAHHVAPAAPKQVYAVDSQQTKLIRRLAPHFTHRLFLSATPHNGYQASFTALLEILDNQRFARGMEPDPTAVKETVVRRLKRDIVNADGTPRFAQRHTRAMPVEYPESERQVHALLKEFAKLRRERLNTQRGRKATDLVTLLLKKRLFSSPAAFAHTVGVYLETLRSRKSPAVHQVDDDVPEWMEDFFDDSATLADEELADAEDDALGRTRPMQPDATDGEIELLERMEAWALAHEAQPDAKASELIKYLKAVCMPDGEHWLNERVVVFTEYRDTQMWLAELLRQEGLAGTALAQLHGAVSTDEREQLRLAFQADPTEHSVRILLATDAASEGIDLQRYCHRLVNYDIPFNPNKLEQRIGRIDRYGQRTTPDVRHFVGTGWGHQVDGFEADLEFLSRVATKVARMQSDLGSVNAVLADAVQRRMLGEVVDYDVDAAGSGTAESIPVDSNVGEQVRRLRANLAETMHELGITPAAVKRVVDTALELARQQPLKKHVDDKHPVDGLFAVPPLTGSWQRAAAGLTDKLQRDGEPPRQLPVAFDHTAARELAEHGGTAVLAHLGHPLVAMSTRLLRAAVSNRDVGLHRVTAVVSDDPALEDVLVGAYSRFVLVGADGVRLHEEVLYAGGWAPEGGRFRRLENLTTLGGILDRALTSGTVASSLLQGRLAARWPRITDGLLAAIDWRTAIRRESLERKLVQRQQAEQDRVTSNLDQFAASLRGALAEDEEEAENALFSRAMAIAAHKSKEELAQFRRDRQSWDERLKSLEVERDRELQTIADRYRDPKPHRFPVAVIFVVPREEATR</sequence>
<evidence type="ECO:0000313" key="8">
    <source>
        <dbReference type="Proteomes" id="UP000642070"/>
    </source>
</evidence>
<feature type="domain" description="Helicase C-terminal" evidence="6">
    <location>
        <begin position="492"/>
        <end position="670"/>
    </location>
</feature>
<evidence type="ECO:0000256" key="3">
    <source>
        <dbReference type="ARBA" id="ARBA00022806"/>
    </source>
</evidence>
<dbReference type="InterPro" id="IPR000330">
    <property type="entry name" value="SNF2_N"/>
</dbReference>
<dbReference type="AlphaFoldDB" id="A0A917WTQ6"/>
<name>A0A917WTQ6_9ACTN</name>
<evidence type="ECO:0000256" key="1">
    <source>
        <dbReference type="ARBA" id="ARBA00022741"/>
    </source>
</evidence>
<dbReference type="EMBL" id="BMPI01000013">
    <property type="protein sequence ID" value="GGM27862.1"/>
    <property type="molecule type" value="Genomic_DNA"/>
</dbReference>
<keyword evidence="3 7" id="KW-0347">Helicase</keyword>
<evidence type="ECO:0000313" key="7">
    <source>
        <dbReference type="EMBL" id="GGM27862.1"/>
    </source>
</evidence>
<dbReference type="RefSeq" id="WP_229835104.1">
    <property type="nucleotide sequence ID" value="NZ_BMPI01000013.1"/>
</dbReference>